<name>A0A976UAC1_9CAUD</name>
<accession>A0A976UAC1</accession>
<dbReference type="EMBL" id="ON649698">
    <property type="protein sequence ID" value="UVF62235.1"/>
    <property type="molecule type" value="Genomic_DNA"/>
</dbReference>
<keyword evidence="2" id="KW-1185">Reference proteome</keyword>
<protein>
    <submittedName>
        <fullName evidence="1">Zn-finger protein</fullName>
    </submittedName>
</protein>
<organism evidence="1 2">
    <name type="scientific">Nitrososphaeria virus YSH_1032793</name>
    <dbReference type="NCBI Taxonomy" id="3071320"/>
    <lineage>
        <taxon>Viruses</taxon>
        <taxon>Duplodnaviria</taxon>
        <taxon>Heunggongvirae</taxon>
        <taxon>Uroviricota</taxon>
        <taxon>Caudoviricetes</taxon>
        <taxon>Juravirales</taxon>
        <taxon>Yanlukaviridae</taxon>
        <taxon>Sweetvirus</taxon>
        <taxon>Sweetvirus yangshanense</taxon>
    </lineage>
</organism>
<sequence>MTKCSKCNGDLVKEKFDSNYNGVEAKKLRCPNCGIWVSENSSDKKQKEKSD</sequence>
<evidence type="ECO:0000313" key="1">
    <source>
        <dbReference type="EMBL" id="UVF62235.1"/>
    </source>
</evidence>
<reference evidence="1 2" key="1">
    <citation type="submission" date="2022-05" db="EMBL/GenBank/DDBJ databases">
        <title>Diverse viruses of marine archaea discovered using metagenomics.</title>
        <authorList>
            <person name="Zhou Y."/>
        </authorList>
    </citation>
    <scope>NUCLEOTIDE SEQUENCE [LARGE SCALE GENOMIC DNA]</scope>
    <source>
        <strain evidence="1">YSH_1032793</strain>
    </source>
</reference>
<proteinExistence type="predicted"/>
<dbReference type="Proteomes" id="UP001156951">
    <property type="component" value="Segment"/>
</dbReference>
<evidence type="ECO:0000313" key="2">
    <source>
        <dbReference type="Proteomes" id="UP001156951"/>
    </source>
</evidence>